<evidence type="ECO:0000313" key="2">
    <source>
        <dbReference type="EMBL" id="MFC5818029.1"/>
    </source>
</evidence>
<dbReference type="PANTHER" id="PTHR42685">
    <property type="entry name" value="GERANYLGERANYL DIPHOSPHATE REDUCTASE"/>
    <property type="match status" value="1"/>
</dbReference>
<gene>
    <name evidence="2" type="ORF">ACFPUY_23245</name>
</gene>
<dbReference type="EC" id="1.-.-.-" evidence="2"/>
<dbReference type="Proteomes" id="UP001596096">
    <property type="component" value="Unassembled WGS sequence"/>
</dbReference>
<protein>
    <submittedName>
        <fullName evidence="2">NAD(P)/FAD-dependent oxidoreductase</fullName>
        <ecNumber evidence="2">1.-.-.-</ecNumber>
    </submittedName>
</protein>
<sequence>MEDVWDLVVVGAGPAGSAAALGALRRRPGARVLVLDKADFPRDKACGDGIAAHGRDELARLGVPGLIDDYRPTPRLTVVSPGGTRVSATAARPNHVVPRRVFDARLVEAVRAAGGEVRRHRVRELAEAGPVVVIDGRIRARVVVAADGANSAVRRLIGLPVTPERHTAIAVRGYADVPDEDDVQLIAMQRAGWPAYAWSFPIGDGTANVGFGMLLPRLHATGLPGRQVLHGRLAELLPDRPARDLRAHHLPLSTGRPAPGAGRVLLAGDAASLINPLTGEGIYYALLSGRLAGEAASDAPGDPLPVYRRGLRAALGRHLRTTDVLARLAQSPGFIDAAIATAAHRKEVFDLLVEVGLGSGTVPVPLAYAVASRWLRDTVRHHRRGR</sequence>
<dbReference type="InterPro" id="IPR050407">
    <property type="entry name" value="Geranylgeranyl_reductase"/>
</dbReference>
<evidence type="ECO:0000259" key="1">
    <source>
        <dbReference type="Pfam" id="PF01494"/>
    </source>
</evidence>
<dbReference type="InterPro" id="IPR011777">
    <property type="entry name" value="Geranylgeranyl_Rdtase_fam"/>
</dbReference>
<proteinExistence type="predicted"/>
<keyword evidence="3" id="KW-1185">Reference proteome</keyword>
<dbReference type="InterPro" id="IPR002938">
    <property type="entry name" value="FAD-bd"/>
</dbReference>
<dbReference type="GO" id="GO:0016491">
    <property type="term" value="F:oxidoreductase activity"/>
    <property type="evidence" value="ECO:0007669"/>
    <property type="project" value="UniProtKB-KW"/>
</dbReference>
<dbReference type="RefSeq" id="WP_219546633.1">
    <property type="nucleotide sequence ID" value="NZ_JAHKRN010000026.1"/>
</dbReference>
<dbReference type="EMBL" id="JBHSNW010000011">
    <property type="protein sequence ID" value="MFC5818029.1"/>
    <property type="molecule type" value="Genomic_DNA"/>
</dbReference>
<dbReference type="NCBIfam" id="TIGR02032">
    <property type="entry name" value="GG-red-SF"/>
    <property type="match status" value="1"/>
</dbReference>
<organism evidence="2 3">
    <name type="scientific">Nonomuraea harbinensis</name>
    <dbReference type="NCBI Taxonomy" id="1286938"/>
    <lineage>
        <taxon>Bacteria</taxon>
        <taxon>Bacillati</taxon>
        <taxon>Actinomycetota</taxon>
        <taxon>Actinomycetes</taxon>
        <taxon>Streptosporangiales</taxon>
        <taxon>Streptosporangiaceae</taxon>
        <taxon>Nonomuraea</taxon>
    </lineage>
</organism>
<name>A0ABW1BXQ4_9ACTN</name>
<dbReference type="PANTHER" id="PTHR42685:SF22">
    <property type="entry name" value="CONDITIONED MEDIUM FACTOR RECEPTOR 1"/>
    <property type="match status" value="1"/>
</dbReference>
<accession>A0ABW1BXQ4</accession>
<dbReference type="Pfam" id="PF01494">
    <property type="entry name" value="FAD_binding_3"/>
    <property type="match status" value="1"/>
</dbReference>
<keyword evidence="2" id="KW-0560">Oxidoreductase</keyword>
<evidence type="ECO:0000313" key="3">
    <source>
        <dbReference type="Proteomes" id="UP001596096"/>
    </source>
</evidence>
<reference evidence="3" key="1">
    <citation type="journal article" date="2019" name="Int. J. Syst. Evol. Microbiol.">
        <title>The Global Catalogue of Microorganisms (GCM) 10K type strain sequencing project: providing services to taxonomists for standard genome sequencing and annotation.</title>
        <authorList>
            <consortium name="The Broad Institute Genomics Platform"/>
            <consortium name="The Broad Institute Genome Sequencing Center for Infectious Disease"/>
            <person name="Wu L."/>
            <person name="Ma J."/>
        </authorList>
    </citation>
    <scope>NUCLEOTIDE SEQUENCE [LARGE SCALE GENOMIC DNA]</scope>
    <source>
        <strain evidence="3">CGMCC 4.7106</strain>
    </source>
</reference>
<feature type="domain" description="FAD-binding" evidence="1">
    <location>
        <begin position="7"/>
        <end position="167"/>
    </location>
</feature>
<comment type="caution">
    <text evidence="2">The sequence shown here is derived from an EMBL/GenBank/DDBJ whole genome shotgun (WGS) entry which is preliminary data.</text>
</comment>